<accession>A0A2M6K8D8</accession>
<dbReference type="Gene3D" id="2.40.320.10">
    <property type="entry name" value="Hypothetical Protein Pfu-838710-001"/>
    <property type="match status" value="1"/>
</dbReference>
<evidence type="ECO:0008006" key="3">
    <source>
        <dbReference type="Google" id="ProtNLM"/>
    </source>
</evidence>
<proteinExistence type="predicted"/>
<gene>
    <name evidence="1" type="ORF">COV49_03475</name>
</gene>
<name>A0A2M6K8D8_9BACT</name>
<dbReference type="PIRSF" id="PIRSF016487">
    <property type="entry name" value="CYTH_UCP016487"/>
    <property type="match status" value="1"/>
</dbReference>
<evidence type="ECO:0000313" key="1">
    <source>
        <dbReference type="EMBL" id="PIR12998.1"/>
    </source>
</evidence>
<protein>
    <recommendedName>
        <fullName evidence="3">CYTH domain-containing protein</fullName>
    </recommendedName>
</protein>
<organism evidence="1 2">
    <name type="scientific">Candidatus Falkowbacteria bacterium CG11_big_fil_rev_8_21_14_0_20_39_10</name>
    <dbReference type="NCBI Taxonomy" id="1974570"/>
    <lineage>
        <taxon>Bacteria</taxon>
        <taxon>Candidatus Falkowiibacteriota</taxon>
    </lineage>
</organism>
<dbReference type="SUPFAM" id="SSF55154">
    <property type="entry name" value="CYTH-like phosphatases"/>
    <property type="match status" value="1"/>
</dbReference>
<dbReference type="InterPro" id="IPR012042">
    <property type="entry name" value="NeuTTM/CthTTM-like"/>
</dbReference>
<reference evidence="1 2" key="1">
    <citation type="submission" date="2017-09" db="EMBL/GenBank/DDBJ databases">
        <title>Depth-based differentiation of microbial function through sediment-hosted aquifers and enrichment of novel symbionts in the deep terrestrial subsurface.</title>
        <authorList>
            <person name="Probst A.J."/>
            <person name="Ladd B."/>
            <person name="Jarett J.K."/>
            <person name="Geller-Mcgrath D.E."/>
            <person name="Sieber C.M."/>
            <person name="Emerson J.B."/>
            <person name="Anantharaman K."/>
            <person name="Thomas B.C."/>
            <person name="Malmstrom R."/>
            <person name="Stieglmeier M."/>
            <person name="Klingl A."/>
            <person name="Woyke T."/>
            <person name="Ryan C.M."/>
            <person name="Banfield J.F."/>
        </authorList>
    </citation>
    <scope>NUCLEOTIDE SEQUENCE [LARGE SCALE GENOMIC DNA]</scope>
    <source>
        <strain evidence="1">CG11_big_fil_rev_8_21_14_0_20_39_10</strain>
    </source>
</reference>
<sequence>MKQIERERVFLVKKLPTDINKYAPIPISVGDFFDPNSKDALKIKQKGNNYHLIKKETNTAHEREEHVINIKEGEFKALVKCAVQFHRKNRYIYPSGKYVCEIDYYLDRLDGYARVEVEFDNDEDMFNFAPLEWFGDEITEINHEIHENLGTVDFDEMKERYRQRGITLNKILSAGK</sequence>
<dbReference type="EMBL" id="PCWW01000062">
    <property type="protein sequence ID" value="PIR12998.1"/>
    <property type="molecule type" value="Genomic_DNA"/>
</dbReference>
<dbReference type="Proteomes" id="UP000230869">
    <property type="component" value="Unassembled WGS sequence"/>
</dbReference>
<evidence type="ECO:0000313" key="2">
    <source>
        <dbReference type="Proteomes" id="UP000230869"/>
    </source>
</evidence>
<comment type="caution">
    <text evidence="1">The sequence shown here is derived from an EMBL/GenBank/DDBJ whole genome shotgun (WGS) entry which is preliminary data.</text>
</comment>
<dbReference type="AlphaFoldDB" id="A0A2M6K8D8"/>
<dbReference type="InterPro" id="IPR033469">
    <property type="entry name" value="CYTH-like_dom_sf"/>
</dbReference>